<reference evidence="1 2" key="1">
    <citation type="submission" date="2019-08" db="EMBL/GenBank/DDBJ databases">
        <title>Professor.</title>
        <authorList>
            <person name="Park J.S."/>
        </authorList>
    </citation>
    <scope>NUCLEOTIDE SEQUENCE [LARGE SCALE GENOMIC DNA]</scope>
    <source>
        <strain evidence="1 2">176CP5-101</strain>
    </source>
</reference>
<keyword evidence="2" id="KW-1185">Reference proteome</keyword>
<protein>
    <recommendedName>
        <fullName evidence="3">PKD domain-containing protein</fullName>
    </recommendedName>
</protein>
<evidence type="ECO:0000313" key="1">
    <source>
        <dbReference type="EMBL" id="TXN36976.1"/>
    </source>
</evidence>
<dbReference type="Proteomes" id="UP000321456">
    <property type="component" value="Unassembled WGS sequence"/>
</dbReference>
<dbReference type="AlphaFoldDB" id="A0A5C8V6D8"/>
<proteinExistence type="predicted"/>
<dbReference type="EMBL" id="VRUR01000001">
    <property type="protein sequence ID" value="TXN36976.1"/>
    <property type="molecule type" value="Genomic_DNA"/>
</dbReference>
<dbReference type="PROSITE" id="PS51257">
    <property type="entry name" value="PROKAR_LIPOPROTEIN"/>
    <property type="match status" value="1"/>
</dbReference>
<evidence type="ECO:0008006" key="3">
    <source>
        <dbReference type="Google" id="ProtNLM"/>
    </source>
</evidence>
<gene>
    <name evidence="1" type="ORF">FVB32_01430</name>
</gene>
<evidence type="ECO:0000313" key="2">
    <source>
        <dbReference type="Proteomes" id="UP000321456"/>
    </source>
</evidence>
<name>A0A5C8V6D8_9FLAO</name>
<comment type="caution">
    <text evidence="1">The sequence shown here is derived from an EMBL/GenBank/DDBJ whole genome shotgun (WGS) entry which is preliminary data.</text>
</comment>
<accession>A0A5C8V6D8</accession>
<sequence length="247" mass="26038">MKRKVSLMFGLLFLILMSCEKEETVAENLEAIKSTSSIGSNGCEVNGNFNPISFSNEERIFTAVGLSGFSSVWTVESGNIQIIGSSVGSSVRLRFLSNFTTGSVMVKINNPGASTDCDVVLNLYKVGFDPNCPNTGPSAVPIFSQFGSPTPPGYQEGNLGSNSLCVNTIANRLSIPFDPCVSSYSWTINPSGINVADIFPEDNGNAATVIIKNAGNYTVTLVTSNANGTRIEVFGLNAVNCNSGGGF</sequence>
<organism evidence="1 2">
    <name type="scientific">Flagellimonas hymeniacidonis</name>
    <dbReference type="NCBI Taxonomy" id="2603628"/>
    <lineage>
        <taxon>Bacteria</taxon>
        <taxon>Pseudomonadati</taxon>
        <taxon>Bacteroidota</taxon>
        <taxon>Flavobacteriia</taxon>
        <taxon>Flavobacteriales</taxon>
        <taxon>Flavobacteriaceae</taxon>
        <taxon>Flagellimonas</taxon>
    </lineage>
</organism>
<dbReference type="RefSeq" id="WP_147740809.1">
    <property type="nucleotide sequence ID" value="NZ_VRUR01000001.1"/>
</dbReference>